<comment type="function">
    <text evidence="4">Catalyzes the NADPH-dependent reduction of ketopantoate into pantoic acid.</text>
</comment>
<comment type="caution">
    <text evidence="8">The sequence shown here is derived from an EMBL/GenBank/DDBJ whole genome shotgun (WGS) entry which is preliminary data.</text>
</comment>
<dbReference type="Gene3D" id="1.10.1040.10">
    <property type="entry name" value="N-(1-d-carboxylethyl)-l-norvaline Dehydrogenase, domain 2"/>
    <property type="match status" value="1"/>
</dbReference>
<proteinExistence type="inferred from homology"/>
<comment type="similarity">
    <text evidence="1 4">Belongs to the ketopantoate reductase family.</text>
</comment>
<dbReference type="Pfam" id="PF08546">
    <property type="entry name" value="ApbA_C"/>
    <property type="match status" value="1"/>
</dbReference>
<dbReference type="InterPro" id="IPR003710">
    <property type="entry name" value="ApbA"/>
</dbReference>
<dbReference type="InterPro" id="IPR013332">
    <property type="entry name" value="KPR_N"/>
</dbReference>
<dbReference type="GeneID" id="92004094"/>
<dbReference type="PANTHER" id="PTHR21708">
    <property type="entry name" value="PROBABLE 2-DEHYDROPANTOATE 2-REDUCTASE"/>
    <property type="match status" value="1"/>
</dbReference>
<keyword evidence="2 4" id="KW-0521">NADP</keyword>
<dbReference type="InterPro" id="IPR008927">
    <property type="entry name" value="6-PGluconate_DH-like_C_sf"/>
</dbReference>
<evidence type="ECO:0000256" key="4">
    <source>
        <dbReference type="RuleBase" id="RU362068"/>
    </source>
</evidence>
<keyword evidence="3 4" id="KW-0560">Oxidoreductase</keyword>
<evidence type="ECO:0000259" key="6">
    <source>
        <dbReference type="Pfam" id="PF02558"/>
    </source>
</evidence>
<dbReference type="Gene3D" id="3.40.50.720">
    <property type="entry name" value="NAD(P)-binding Rossmann-like Domain"/>
    <property type="match status" value="1"/>
</dbReference>
<dbReference type="RefSeq" id="XP_066636805.1">
    <property type="nucleotide sequence ID" value="XM_066771526.1"/>
</dbReference>
<accession>A0ABR3CTZ9</accession>
<keyword evidence="5" id="KW-1133">Transmembrane helix</keyword>
<feature type="transmembrane region" description="Helical" evidence="5">
    <location>
        <begin position="7"/>
        <end position="26"/>
    </location>
</feature>
<dbReference type="Proteomes" id="UP001430584">
    <property type="component" value="Unassembled WGS sequence"/>
</dbReference>
<dbReference type="InterPro" id="IPR013752">
    <property type="entry name" value="KPA_reductase"/>
</dbReference>
<evidence type="ECO:0000259" key="7">
    <source>
        <dbReference type="Pfam" id="PF08546"/>
    </source>
</evidence>
<keyword evidence="5" id="KW-0472">Membrane</keyword>
<dbReference type="InterPro" id="IPR013328">
    <property type="entry name" value="6PGD_dom2"/>
</dbReference>
<protein>
    <recommendedName>
        <fullName evidence="4">2-dehydropantoate 2-reductase</fullName>
        <ecNumber evidence="4">1.1.1.169</ecNumber>
    </recommendedName>
    <alternativeName>
        <fullName evidence="4">Ketopantoate reductase</fullName>
    </alternativeName>
</protein>
<dbReference type="InterPro" id="IPR051402">
    <property type="entry name" value="KPR-Related"/>
</dbReference>
<feature type="domain" description="Ketopantoate reductase C-terminal" evidence="7">
    <location>
        <begin position="201"/>
        <end position="322"/>
    </location>
</feature>
<evidence type="ECO:0000313" key="9">
    <source>
        <dbReference type="Proteomes" id="UP001430584"/>
    </source>
</evidence>
<evidence type="ECO:0000256" key="5">
    <source>
        <dbReference type="SAM" id="Phobius"/>
    </source>
</evidence>
<evidence type="ECO:0000313" key="8">
    <source>
        <dbReference type="EMBL" id="KAL0264065.1"/>
    </source>
</evidence>
<dbReference type="PANTHER" id="PTHR21708:SF40">
    <property type="entry name" value="REDUCTASE FAMILY PROTEIN, PUTATIVE (AFU_ORTHOLOGUE AFUA_2G14497)-RELATED"/>
    <property type="match status" value="1"/>
</dbReference>
<evidence type="ECO:0000256" key="3">
    <source>
        <dbReference type="ARBA" id="ARBA00023002"/>
    </source>
</evidence>
<sequence>MDDHIDVLLYGLGAIGSFYAFILSRAPKVRLTVVARSNYAAVKEKGLTIESENHGNHVVHPFEGKTFDYIVCANKATDQDETAKALAPVVDQSKTSIVIAQNGVGNEVPFRTVFPHCTIITCAARPPRLLSTPPDTDDTQVWVGAIQPSPGHVKHTKSEDTQLGLYTDGTAPAGGSDDQAKLSRYAGLLSAGGTKFSVVSDMQAQRWEKVVWNAAWNTLTTLTMLDTQTWLGSSARATPMTRDLMREMIDVARACGVALDYALVDRLMDRILAMPGIGSSMQTDCRNGKPMEVDVILGYPVRRARELGVKTPIIDTLHTLLLGVDLRLRNQSK</sequence>
<feature type="domain" description="Ketopantoate reductase N-terminal" evidence="6">
    <location>
        <begin position="8"/>
        <end position="120"/>
    </location>
</feature>
<keyword evidence="9" id="KW-1185">Reference proteome</keyword>
<evidence type="ECO:0000256" key="2">
    <source>
        <dbReference type="ARBA" id="ARBA00022857"/>
    </source>
</evidence>
<organism evidence="8 9">
    <name type="scientific">Diplodia seriata</name>
    <dbReference type="NCBI Taxonomy" id="420778"/>
    <lineage>
        <taxon>Eukaryota</taxon>
        <taxon>Fungi</taxon>
        <taxon>Dikarya</taxon>
        <taxon>Ascomycota</taxon>
        <taxon>Pezizomycotina</taxon>
        <taxon>Dothideomycetes</taxon>
        <taxon>Dothideomycetes incertae sedis</taxon>
        <taxon>Botryosphaeriales</taxon>
        <taxon>Botryosphaeriaceae</taxon>
        <taxon>Diplodia</taxon>
    </lineage>
</organism>
<dbReference type="EC" id="1.1.1.169" evidence="4"/>
<reference evidence="8 9" key="1">
    <citation type="submission" date="2024-02" db="EMBL/GenBank/DDBJ databases">
        <title>De novo assembly and annotation of 12 fungi associated with fruit tree decline syndrome in Ontario, Canada.</title>
        <authorList>
            <person name="Sulman M."/>
            <person name="Ellouze W."/>
            <person name="Ilyukhin E."/>
        </authorList>
    </citation>
    <scope>NUCLEOTIDE SEQUENCE [LARGE SCALE GENOMIC DNA]</scope>
    <source>
        <strain evidence="8 9">FDS-637</strain>
    </source>
</reference>
<dbReference type="NCBIfam" id="TIGR00745">
    <property type="entry name" value="apbA_panE"/>
    <property type="match status" value="1"/>
</dbReference>
<keyword evidence="5" id="KW-0812">Transmembrane</keyword>
<dbReference type="Pfam" id="PF02558">
    <property type="entry name" value="ApbA"/>
    <property type="match status" value="1"/>
</dbReference>
<evidence type="ECO:0000256" key="1">
    <source>
        <dbReference type="ARBA" id="ARBA00007870"/>
    </source>
</evidence>
<dbReference type="SUPFAM" id="SSF48179">
    <property type="entry name" value="6-phosphogluconate dehydrogenase C-terminal domain-like"/>
    <property type="match status" value="1"/>
</dbReference>
<gene>
    <name evidence="8" type="ORF">SLS55_000009</name>
</gene>
<name>A0ABR3CTZ9_9PEZI</name>
<comment type="catalytic activity">
    <reaction evidence="4">
        <text>(R)-pantoate + NADP(+) = 2-dehydropantoate + NADPH + H(+)</text>
        <dbReference type="Rhea" id="RHEA:16233"/>
        <dbReference type="ChEBI" id="CHEBI:11561"/>
        <dbReference type="ChEBI" id="CHEBI:15378"/>
        <dbReference type="ChEBI" id="CHEBI:15980"/>
        <dbReference type="ChEBI" id="CHEBI:57783"/>
        <dbReference type="ChEBI" id="CHEBI:58349"/>
        <dbReference type="EC" id="1.1.1.169"/>
    </reaction>
</comment>
<dbReference type="EMBL" id="JAJVCZ030000001">
    <property type="protein sequence ID" value="KAL0264065.1"/>
    <property type="molecule type" value="Genomic_DNA"/>
</dbReference>